<feature type="region of interest" description="Disordered" evidence="1">
    <location>
        <begin position="686"/>
        <end position="725"/>
    </location>
</feature>
<feature type="region of interest" description="Disordered" evidence="1">
    <location>
        <begin position="73"/>
        <end position="172"/>
    </location>
</feature>
<evidence type="ECO:0000256" key="1">
    <source>
        <dbReference type="SAM" id="MobiDB-lite"/>
    </source>
</evidence>
<evidence type="ECO:0000313" key="3">
    <source>
        <dbReference type="Proteomes" id="UP001286456"/>
    </source>
</evidence>
<comment type="caution">
    <text evidence="2">The sequence shown here is derived from an EMBL/GenBank/DDBJ whole genome shotgun (WGS) entry which is preliminary data.</text>
</comment>
<feature type="compositionally biased region" description="Low complexity" evidence="1">
    <location>
        <begin position="580"/>
        <end position="593"/>
    </location>
</feature>
<feature type="region of interest" description="Disordered" evidence="1">
    <location>
        <begin position="317"/>
        <end position="443"/>
    </location>
</feature>
<evidence type="ECO:0000313" key="2">
    <source>
        <dbReference type="EMBL" id="KAK3323409.1"/>
    </source>
</evidence>
<feature type="compositionally biased region" description="Basic and acidic residues" evidence="1">
    <location>
        <begin position="10"/>
        <end position="21"/>
    </location>
</feature>
<organism evidence="2 3">
    <name type="scientific">Cercophora scortea</name>
    <dbReference type="NCBI Taxonomy" id="314031"/>
    <lineage>
        <taxon>Eukaryota</taxon>
        <taxon>Fungi</taxon>
        <taxon>Dikarya</taxon>
        <taxon>Ascomycota</taxon>
        <taxon>Pezizomycotina</taxon>
        <taxon>Sordariomycetes</taxon>
        <taxon>Sordariomycetidae</taxon>
        <taxon>Sordariales</taxon>
        <taxon>Lasiosphaeriaceae</taxon>
        <taxon>Cercophora</taxon>
    </lineage>
</organism>
<reference evidence="2" key="2">
    <citation type="submission" date="2023-06" db="EMBL/GenBank/DDBJ databases">
        <authorList>
            <consortium name="Lawrence Berkeley National Laboratory"/>
            <person name="Haridas S."/>
            <person name="Hensen N."/>
            <person name="Bonometti L."/>
            <person name="Westerberg I."/>
            <person name="Brannstrom I.O."/>
            <person name="Guillou S."/>
            <person name="Cros-Aarteil S."/>
            <person name="Calhoun S."/>
            <person name="Kuo A."/>
            <person name="Mondo S."/>
            <person name="Pangilinan J."/>
            <person name="Riley R."/>
            <person name="Labutti K."/>
            <person name="Andreopoulos B."/>
            <person name="Lipzen A."/>
            <person name="Chen C."/>
            <person name="Yanf M."/>
            <person name="Daum C."/>
            <person name="Ng V."/>
            <person name="Clum A."/>
            <person name="Steindorff A."/>
            <person name="Ohm R."/>
            <person name="Martin F."/>
            <person name="Silar P."/>
            <person name="Natvig D."/>
            <person name="Lalanne C."/>
            <person name="Gautier V."/>
            <person name="Ament-Velasquez S.L."/>
            <person name="Kruys A."/>
            <person name="Hutchinson M.I."/>
            <person name="Powell A.J."/>
            <person name="Barry K."/>
            <person name="Miller A.N."/>
            <person name="Grigoriev I.V."/>
            <person name="Debuchy R."/>
            <person name="Gladieux P."/>
            <person name="Thoren M.H."/>
            <person name="Johannesson H."/>
        </authorList>
    </citation>
    <scope>NUCLEOTIDE SEQUENCE</scope>
    <source>
        <strain evidence="2">SMH4131-1</strain>
    </source>
</reference>
<dbReference type="Proteomes" id="UP001286456">
    <property type="component" value="Unassembled WGS sequence"/>
</dbReference>
<feature type="region of interest" description="Disordered" evidence="1">
    <location>
        <begin position="548"/>
        <end position="606"/>
    </location>
</feature>
<feature type="compositionally biased region" description="Polar residues" evidence="1">
    <location>
        <begin position="594"/>
        <end position="606"/>
    </location>
</feature>
<keyword evidence="3" id="KW-1185">Reference proteome</keyword>
<dbReference type="EMBL" id="JAUEPO010000004">
    <property type="protein sequence ID" value="KAK3323409.1"/>
    <property type="molecule type" value="Genomic_DNA"/>
</dbReference>
<feature type="compositionally biased region" description="Low complexity" evidence="1">
    <location>
        <begin position="849"/>
        <end position="867"/>
    </location>
</feature>
<feature type="compositionally biased region" description="Polar residues" evidence="1">
    <location>
        <begin position="686"/>
        <end position="700"/>
    </location>
</feature>
<feature type="region of interest" description="Disordered" evidence="1">
    <location>
        <begin position="841"/>
        <end position="904"/>
    </location>
</feature>
<feature type="compositionally biased region" description="Low complexity" evidence="1">
    <location>
        <begin position="73"/>
        <end position="83"/>
    </location>
</feature>
<feature type="region of interest" description="Disordered" evidence="1">
    <location>
        <begin position="746"/>
        <end position="770"/>
    </location>
</feature>
<feature type="region of interest" description="Disordered" evidence="1">
    <location>
        <begin position="285"/>
        <end position="305"/>
    </location>
</feature>
<dbReference type="AlphaFoldDB" id="A0AAE0IE27"/>
<feature type="compositionally biased region" description="Polar residues" evidence="1">
    <location>
        <begin position="99"/>
        <end position="115"/>
    </location>
</feature>
<proteinExistence type="predicted"/>
<protein>
    <submittedName>
        <fullName evidence="2">Uncharacterized protein</fullName>
    </submittedName>
</protein>
<feature type="region of interest" description="Disordered" evidence="1">
    <location>
        <begin position="1"/>
        <end position="25"/>
    </location>
</feature>
<feature type="region of interest" description="Disordered" evidence="1">
    <location>
        <begin position="504"/>
        <end position="527"/>
    </location>
</feature>
<feature type="compositionally biased region" description="Acidic residues" evidence="1">
    <location>
        <begin position="753"/>
        <end position="770"/>
    </location>
</feature>
<feature type="compositionally biased region" description="Low complexity" evidence="1">
    <location>
        <begin position="431"/>
        <end position="442"/>
    </location>
</feature>
<name>A0AAE0IE27_9PEZI</name>
<sequence length="904" mass="95697">MGLLSFFSRKPTDKGKTDGFPKAKAYHSASSGMLPVQGAYPVAGNGPNIIETLNNSRAKFSQTQLSLDGVPAADHAAPASAPAPTVPRYRDESLERPSTAPNGSQPSTAWGSASSRMKKGTMRGPPPVSFRMVSRGSANMDYRPTSRGTGETTEIPCAAHSHSRSNSIRSDGGRGFKDILDAQSEIRPADFKTRIKAAGARDYGEDVAERNMGENGFLLESPQVQAFYAQSANRSRQGPIDDRSAAAQHDLQSMAYAAGIRTKSLNSSSHYSQSLPKINSQVHHVRGSQLVDGSPFTKGPRRRRSLNTFMAVVSSNAKTGPLMDKNPHAGAGSGSGSKQPRQHAGTTGIEHTFELPPSQPNKGAPVVLPPPGMSHRPHTRPSKFPRDSVLVAKRRAGASTPDLHADDDPSSAHVPSERSFPLRSSFHSHRGSASASPASGIPRQRHSLHTLESSVSSPFASCETLGDVTPLAYPRTRSRHFSRLKQRQEEGSAGPGSLTQLAAVDSEGEGAASQTEAVDSAPSPPYSKAHLTIRETRESLDNRTAAATRSLTAASTHPNTSLDDVTEHSTLRTRSLRAWSSSSATPTASDVSSNSFQRPQSHHTANTSVDLSNASASLKASSHSSCAASPNTPKSANFNIDDYISSDDDSFTTAHRAAGAEGEEDLLFSDAGYGANGFQLPGLFDSLTSPSRAGPQQPSLAQRHHSSPALSSTGPSRRQMTYSGDSFGRAAGRRFVLDTAADSDYYSDTVPEYNDDDGDDDIGDGDDDGDSIFDGAVSKITRSPQRGATKRLSALRVHGGGNGGGGARHSVPNCYYTTDEVIEEENEGKVDVAAAVRLRKEAKQRKRAAGVSGRRAAKARAGGSSRSTFLNGEGQDKGSSHGLGLQVHIKVEGEMDEGEQADAE</sequence>
<feature type="compositionally biased region" description="Acidic residues" evidence="1">
    <location>
        <begin position="894"/>
        <end position="904"/>
    </location>
</feature>
<reference evidence="2" key="1">
    <citation type="journal article" date="2023" name="Mol. Phylogenet. Evol.">
        <title>Genome-scale phylogeny and comparative genomics of the fungal order Sordariales.</title>
        <authorList>
            <person name="Hensen N."/>
            <person name="Bonometti L."/>
            <person name="Westerberg I."/>
            <person name="Brannstrom I.O."/>
            <person name="Guillou S."/>
            <person name="Cros-Aarteil S."/>
            <person name="Calhoun S."/>
            <person name="Haridas S."/>
            <person name="Kuo A."/>
            <person name="Mondo S."/>
            <person name="Pangilinan J."/>
            <person name="Riley R."/>
            <person name="LaButti K."/>
            <person name="Andreopoulos B."/>
            <person name="Lipzen A."/>
            <person name="Chen C."/>
            <person name="Yan M."/>
            <person name="Daum C."/>
            <person name="Ng V."/>
            <person name="Clum A."/>
            <person name="Steindorff A."/>
            <person name="Ohm R.A."/>
            <person name="Martin F."/>
            <person name="Silar P."/>
            <person name="Natvig D.O."/>
            <person name="Lalanne C."/>
            <person name="Gautier V."/>
            <person name="Ament-Velasquez S.L."/>
            <person name="Kruys A."/>
            <person name="Hutchinson M.I."/>
            <person name="Powell A.J."/>
            <person name="Barry K."/>
            <person name="Miller A.N."/>
            <person name="Grigoriev I.V."/>
            <person name="Debuchy R."/>
            <person name="Gladieux P."/>
            <person name="Hiltunen Thoren M."/>
            <person name="Johannesson H."/>
        </authorList>
    </citation>
    <scope>NUCLEOTIDE SEQUENCE</scope>
    <source>
        <strain evidence="2">SMH4131-1</strain>
    </source>
</reference>
<gene>
    <name evidence="2" type="ORF">B0T19DRAFT_203234</name>
</gene>
<accession>A0AAE0IE27</accession>
<feature type="compositionally biased region" description="Polar residues" evidence="1">
    <location>
        <begin position="708"/>
        <end position="724"/>
    </location>
</feature>